<name>A0A5P8W8K9_9NOSO</name>
<proteinExistence type="predicted"/>
<evidence type="ECO:0008006" key="3">
    <source>
        <dbReference type="Google" id="ProtNLM"/>
    </source>
</evidence>
<dbReference type="RefSeq" id="WP_118166685.1">
    <property type="nucleotide sequence ID" value="NZ_CP045226.1"/>
</dbReference>
<sequence>MPEISRFFGIIITMYYNDHPPPHFHVRYNKQKAIVSIQTLEILEGELTARLFKLVTEWATLHQGELMENWELARDNQTLQKISPLE</sequence>
<dbReference type="InterPro" id="IPR025427">
    <property type="entry name" value="DUF4160"/>
</dbReference>
<evidence type="ECO:0000313" key="2">
    <source>
        <dbReference type="Proteomes" id="UP000326678"/>
    </source>
</evidence>
<dbReference type="EMBL" id="CP045226">
    <property type="protein sequence ID" value="QFS48526.1"/>
    <property type="molecule type" value="Genomic_DNA"/>
</dbReference>
<dbReference type="AlphaFoldDB" id="A0A5P8W8K9"/>
<dbReference type="KEGG" id="nsh:GXM_06020"/>
<reference evidence="1 2" key="1">
    <citation type="submission" date="2019-10" db="EMBL/GenBank/DDBJ databases">
        <title>Genomic and transcriptomic insights into the perfect genentic adaptation of a filamentous nitrogen-fixing cyanobacterium to rice fields.</title>
        <authorList>
            <person name="Chen Z."/>
        </authorList>
    </citation>
    <scope>NUCLEOTIDE SEQUENCE [LARGE SCALE GENOMIC DNA]</scope>
    <source>
        <strain evidence="1">CCNUC1</strain>
    </source>
</reference>
<protein>
    <recommendedName>
        <fullName evidence="3">Transcriptional regulator</fullName>
    </recommendedName>
</protein>
<evidence type="ECO:0000313" key="1">
    <source>
        <dbReference type="EMBL" id="QFS48526.1"/>
    </source>
</evidence>
<dbReference type="Pfam" id="PF13711">
    <property type="entry name" value="DUF4160"/>
    <property type="match status" value="1"/>
</dbReference>
<gene>
    <name evidence="1" type="ORF">GXM_06020</name>
</gene>
<accession>A0A5P8W8K9</accession>
<dbReference type="Proteomes" id="UP000326678">
    <property type="component" value="Chromosome Gxm1"/>
</dbReference>
<organism evidence="1 2">
    <name type="scientific">Nostoc sphaeroides CCNUC1</name>
    <dbReference type="NCBI Taxonomy" id="2653204"/>
    <lineage>
        <taxon>Bacteria</taxon>
        <taxon>Bacillati</taxon>
        <taxon>Cyanobacteriota</taxon>
        <taxon>Cyanophyceae</taxon>
        <taxon>Nostocales</taxon>
        <taxon>Nostocaceae</taxon>
        <taxon>Nostoc</taxon>
    </lineage>
</organism>
<keyword evidence="2" id="KW-1185">Reference proteome</keyword>